<dbReference type="AlphaFoldDB" id="A0A0A9FK40"/>
<reference evidence="1" key="1">
    <citation type="submission" date="2014-09" db="EMBL/GenBank/DDBJ databases">
        <authorList>
            <person name="Magalhaes I.L.F."/>
            <person name="Oliveira U."/>
            <person name="Santos F.R."/>
            <person name="Vidigal T.H.D.A."/>
            <person name="Brescovit A.D."/>
            <person name="Santos A.J."/>
        </authorList>
    </citation>
    <scope>NUCLEOTIDE SEQUENCE</scope>
    <source>
        <tissue evidence="1">Shoot tissue taken approximately 20 cm above the soil surface</tissue>
    </source>
</reference>
<protein>
    <submittedName>
        <fullName evidence="1">Uncharacterized protein</fullName>
    </submittedName>
</protein>
<reference evidence="1" key="2">
    <citation type="journal article" date="2015" name="Data Brief">
        <title>Shoot transcriptome of the giant reed, Arundo donax.</title>
        <authorList>
            <person name="Barrero R.A."/>
            <person name="Guerrero F.D."/>
            <person name="Moolhuijzen P."/>
            <person name="Goolsby J.A."/>
            <person name="Tidwell J."/>
            <person name="Bellgard S.E."/>
            <person name="Bellgard M.I."/>
        </authorList>
    </citation>
    <scope>NUCLEOTIDE SEQUENCE</scope>
    <source>
        <tissue evidence="1">Shoot tissue taken approximately 20 cm above the soil surface</tissue>
    </source>
</reference>
<accession>A0A0A9FK40</accession>
<dbReference type="EMBL" id="GBRH01185209">
    <property type="protein sequence ID" value="JAE12687.1"/>
    <property type="molecule type" value="Transcribed_RNA"/>
</dbReference>
<proteinExistence type="predicted"/>
<evidence type="ECO:0000313" key="1">
    <source>
        <dbReference type="EMBL" id="JAE12687.1"/>
    </source>
</evidence>
<sequence>MGVQLNTQSVFLFGQYGFDSSQIR</sequence>
<organism evidence="1">
    <name type="scientific">Arundo donax</name>
    <name type="common">Giant reed</name>
    <name type="synonym">Donax arundinaceus</name>
    <dbReference type="NCBI Taxonomy" id="35708"/>
    <lineage>
        <taxon>Eukaryota</taxon>
        <taxon>Viridiplantae</taxon>
        <taxon>Streptophyta</taxon>
        <taxon>Embryophyta</taxon>
        <taxon>Tracheophyta</taxon>
        <taxon>Spermatophyta</taxon>
        <taxon>Magnoliopsida</taxon>
        <taxon>Liliopsida</taxon>
        <taxon>Poales</taxon>
        <taxon>Poaceae</taxon>
        <taxon>PACMAD clade</taxon>
        <taxon>Arundinoideae</taxon>
        <taxon>Arundineae</taxon>
        <taxon>Arundo</taxon>
    </lineage>
</organism>
<name>A0A0A9FK40_ARUDO</name>